<keyword evidence="3" id="KW-1185">Reference proteome</keyword>
<dbReference type="AlphaFoldDB" id="A0A345BZ67"/>
<organism evidence="2 3">
    <name type="scientific">Salicibibacter kimchii</name>
    <dbReference type="NCBI Taxonomy" id="2099786"/>
    <lineage>
        <taxon>Bacteria</taxon>
        <taxon>Bacillati</taxon>
        <taxon>Bacillota</taxon>
        <taxon>Bacilli</taxon>
        <taxon>Bacillales</taxon>
        <taxon>Bacillaceae</taxon>
        <taxon>Salicibibacter</taxon>
    </lineage>
</organism>
<dbReference type="KEGG" id="rue:DT065_09615"/>
<dbReference type="RefSeq" id="WP_114372859.1">
    <property type="nucleotide sequence ID" value="NZ_CP031092.1"/>
</dbReference>
<feature type="transmembrane region" description="Helical" evidence="1">
    <location>
        <begin position="64"/>
        <end position="83"/>
    </location>
</feature>
<evidence type="ECO:0000313" key="3">
    <source>
        <dbReference type="Proteomes" id="UP000252100"/>
    </source>
</evidence>
<keyword evidence="1" id="KW-0472">Membrane</keyword>
<dbReference type="EMBL" id="CP031092">
    <property type="protein sequence ID" value="AXF56248.1"/>
    <property type="molecule type" value="Genomic_DNA"/>
</dbReference>
<name>A0A345BZ67_9BACI</name>
<dbReference type="Proteomes" id="UP000252100">
    <property type="component" value="Chromosome"/>
</dbReference>
<evidence type="ECO:0000256" key="1">
    <source>
        <dbReference type="SAM" id="Phobius"/>
    </source>
</evidence>
<dbReference type="OrthoDB" id="9963835at2"/>
<accession>A0A345BZ67</accession>
<feature type="transmembrane region" description="Helical" evidence="1">
    <location>
        <begin position="38"/>
        <end position="58"/>
    </location>
</feature>
<reference evidence="2 3" key="1">
    <citation type="journal article" date="2018" name="J. Microbiol.">
        <title>Salicibibacter kimchii gen. nov., sp. nov., a moderately halophilic and alkalitolerant bacterium in the family Bacillaceae, isolated from kimchi.</title>
        <authorList>
            <person name="Jang J.Y."/>
            <person name="Oh Y.J."/>
            <person name="Lim S.K."/>
            <person name="Park H.K."/>
            <person name="Lee C."/>
            <person name="Kim J.Y."/>
            <person name="Lee M.A."/>
            <person name="Choi H.J."/>
        </authorList>
    </citation>
    <scope>NUCLEOTIDE SEQUENCE [LARGE SCALE GENOMIC DNA]</scope>
    <source>
        <strain evidence="2 3">NKC1-1</strain>
    </source>
</reference>
<protein>
    <submittedName>
        <fullName evidence="2">Uncharacterized protein</fullName>
    </submittedName>
</protein>
<keyword evidence="1" id="KW-1133">Transmembrane helix</keyword>
<keyword evidence="1" id="KW-0812">Transmembrane</keyword>
<gene>
    <name evidence="2" type="ORF">DT065_09615</name>
</gene>
<feature type="transmembrane region" description="Helical" evidence="1">
    <location>
        <begin position="6"/>
        <end position="26"/>
    </location>
</feature>
<evidence type="ECO:0000313" key="2">
    <source>
        <dbReference type="EMBL" id="AXF56248.1"/>
    </source>
</evidence>
<sequence>MSSLAGLLLAFSLLFVVFLLLLFFVLKRLHQIVNMHKFLRINIIGIIGMGVVIVSGFLKGFYSITFMLAMPLAIQLFCVRNVVLHYRGRKY</sequence>
<proteinExistence type="predicted"/>